<evidence type="ECO:0000313" key="2">
    <source>
        <dbReference type="EMBL" id="MDX6806649.1"/>
    </source>
</evidence>
<keyword evidence="3" id="KW-1185">Reference proteome</keyword>
<gene>
    <name evidence="2" type="ORF">SCD90_11295</name>
</gene>
<sequence>MNQTPPRIALFIDGANFYSSVKALGFDVDFRKLLTEFGSRGSLLRAYYYTAVTDDQEHSSLRPLIDWLDYNGYAVVTKPLKEYTDCATGRRKLKGRMDVELTVDALELAGRLDQIFLFSGHGDFQALVAALQRKAVRVTVVSTVATQPAMAADCLRRQADEFIDLSDLMGRIGRPQAERQAPDRLPRFIRGPVVEDDVEA</sequence>
<comment type="caution">
    <text evidence="2">The sequence shown here is derived from an EMBL/GenBank/DDBJ whole genome shotgun (WGS) entry which is preliminary data.</text>
</comment>
<dbReference type="PANTHER" id="PTHR35458">
    <property type="entry name" value="SLR0755 PROTEIN"/>
    <property type="match status" value="1"/>
</dbReference>
<protein>
    <submittedName>
        <fullName evidence="2">NYN domain-containing protein</fullName>
    </submittedName>
</protein>
<dbReference type="RefSeq" id="WP_319844776.1">
    <property type="nucleotide sequence ID" value="NZ_JAXAFJ010000006.1"/>
</dbReference>
<dbReference type="Pfam" id="PF01936">
    <property type="entry name" value="NYN"/>
    <property type="match status" value="1"/>
</dbReference>
<accession>A0ABU4RRC9</accession>
<dbReference type="CDD" id="cd10911">
    <property type="entry name" value="PIN_LabA"/>
    <property type="match status" value="1"/>
</dbReference>
<dbReference type="Proteomes" id="UP001274321">
    <property type="component" value="Unassembled WGS sequence"/>
</dbReference>
<dbReference type="PANTHER" id="PTHR35458:SF2">
    <property type="entry name" value="SLR0755 PROTEIN"/>
    <property type="match status" value="1"/>
</dbReference>
<name>A0ABU4RRC9_9HYPH</name>
<proteinExistence type="predicted"/>
<organism evidence="2 3">
    <name type="scientific">Terrihabitans rhizophilus</name>
    <dbReference type="NCBI Taxonomy" id="3092662"/>
    <lineage>
        <taxon>Bacteria</taxon>
        <taxon>Pseudomonadati</taxon>
        <taxon>Pseudomonadota</taxon>
        <taxon>Alphaproteobacteria</taxon>
        <taxon>Hyphomicrobiales</taxon>
        <taxon>Terrihabitans</taxon>
    </lineage>
</organism>
<dbReference type="EMBL" id="JAXAFJ010000006">
    <property type="protein sequence ID" value="MDX6806649.1"/>
    <property type="molecule type" value="Genomic_DNA"/>
</dbReference>
<dbReference type="InterPro" id="IPR047140">
    <property type="entry name" value="LabA"/>
</dbReference>
<feature type="domain" description="NYN" evidence="1">
    <location>
        <begin position="7"/>
        <end position="165"/>
    </location>
</feature>
<dbReference type="InterPro" id="IPR021139">
    <property type="entry name" value="NYN"/>
</dbReference>
<evidence type="ECO:0000259" key="1">
    <source>
        <dbReference type="Pfam" id="PF01936"/>
    </source>
</evidence>
<evidence type="ECO:0000313" key="3">
    <source>
        <dbReference type="Proteomes" id="UP001274321"/>
    </source>
</evidence>
<reference evidence="2 3" key="1">
    <citation type="submission" date="2023-11" db="EMBL/GenBank/DDBJ databases">
        <authorList>
            <person name="Bao R."/>
        </authorList>
    </citation>
    <scope>NUCLEOTIDE SEQUENCE [LARGE SCALE GENOMIC DNA]</scope>
    <source>
        <strain evidence="2 3">PJ23</strain>
    </source>
</reference>
<dbReference type="Gene3D" id="3.40.50.1010">
    <property type="entry name" value="5'-nuclease"/>
    <property type="match status" value="1"/>
</dbReference>